<evidence type="ECO:0000313" key="2">
    <source>
        <dbReference type="Proteomes" id="UP000515908"/>
    </source>
</evidence>
<dbReference type="Proteomes" id="UP000515908">
    <property type="component" value="Chromosome 27"/>
</dbReference>
<reference evidence="1 2" key="1">
    <citation type="submission" date="2020-08" db="EMBL/GenBank/DDBJ databases">
        <authorList>
            <person name="Newling K."/>
            <person name="Davey J."/>
            <person name="Forrester S."/>
        </authorList>
    </citation>
    <scope>NUCLEOTIDE SEQUENCE [LARGE SCALE GENOMIC DNA]</scope>
    <source>
        <strain evidence="2">Crithidia deanei Carvalho (ATCC PRA-265)</strain>
    </source>
</reference>
<accession>A0A7G2CWF2</accession>
<proteinExistence type="predicted"/>
<dbReference type="VEuPathDB" id="TriTrypDB:ADEAN_001012600"/>
<gene>
    <name evidence="1" type="ORF">ADEAN_001012600</name>
</gene>
<evidence type="ECO:0000313" key="1">
    <source>
        <dbReference type="EMBL" id="CAD2222582.1"/>
    </source>
</evidence>
<dbReference type="AlphaFoldDB" id="A0A7G2CWF2"/>
<protein>
    <submittedName>
        <fullName evidence="1">Uncharacterized protein</fullName>
    </submittedName>
</protein>
<name>A0A7G2CWF2_9TRYP</name>
<keyword evidence="2" id="KW-1185">Reference proteome</keyword>
<dbReference type="EMBL" id="LR877171">
    <property type="protein sequence ID" value="CAD2222582.1"/>
    <property type="molecule type" value="Genomic_DNA"/>
</dbReference>
<sequence length="240" mass="26782">MRFFSWLPAAIEPEYADGFVCDKCGKECMKGALFHDDSTGTDYCLDCGDSDGLDTFCGLVSSLYFFSEEEPLRDVQTKGVALFCYRIDSVTLGIYFGDSSNVILLYDSPPAGGTGFDKPARISRVQSRKEERIPLSQAKNRFPWIFTFSSRVGNEVVLHPSCKKNFRFVDVIVEDFYADETIIGLTLSSEYMQIFDSSSGVEVVAKEDVAVAMFRNWNCVINEGESSVAQDIVNSTRVNN</sequence>
<organism evidence="1 2">
    <name type="scientific">Angomonas deanei</name>
    <dbReference type="NCBI Taxonomy" id="59799"/>
    <lineage>
        <taxon>Eukaryota</taxon>
        <taxon>Discoba</taxon>
        <taxon>Euglenozoa</taxon>
        <taxon>Kinetoplastea</taxon>
        <taxon>Metakinetoplastina</taxon>
        <taxon>Trypanosomatida</taxon>
        <taxon>Trypanosomatidae</taxon>
        <taxon>Strigomonadinae</taxon>
        <taxon>Angomonas</taxon>
    </lineage>
</organism>
<dbReference type="OrthoDB" id="276511at2759"/>